<dbReference type="PANTHER" id="PTHR35297">
    <property type="entry name" value="PROTEIN, PUTATIVE-RELATED"/>
    <property type="match status" value="1"/>
</dbReference>
<feature type="compositionally biased region" description="Basic and acidic residues" evidence="1">
    <location>
        <begin position="55"/>
        <end position="73"/>
    </location>
</feature>
<evidence type="ECO:0000313" key="3">
    <source>
        <dbReference type="Proteomes" id="UP000734854"/>
    </source>
</evidence>
<evidence type="ECO:0000313" key="2">
    <source>
        <dbReference type="EMBL" id="KAG6505382.1"/>
    </source>
</evidence>
<dbReference type="PANTHER" id="PTHR35297:SF2">
    <property type="entry name" value="PROTEIN, PUTATIVE-RELATED"/>
    <property type="match status" value="1"/>
</dbReference>
<reference evidence="2 3" key="1">
    <citation type="submission" date="2020-08" db="EMBL/GenBank/DDBJ databases">
        <title>Plant Genome Project.</title>
        <authorList>
            <person name="Zhang R.-G."/>
        </authorList>
    </citation>
    <scope>NUCLEOTIDE SEQUENCE [LARGE SCALE GENOMIC DNA]</scope>
    <source>
        <tissue evidence="2">Rhizome</tissue>
    </source>
</reference>
<feature type="region of interest" description="Disordered" evidence="1">
    <location>
        <begin position="34"/>
        <end position="73"/>
    </location>
</feature>
<accession>A0A8J5GSM9</accession>
<dbReference type="OrthoDB" id="783427at2759"/>
<comment type="caution">
    <text evidence="2">The sequence shown here is derived from an EMBL/GenBank/DDBJ whole genome shotgun (WGS) entry which is preliminary data.</text>
</comment>
<dbReference type="AlphaFoldDB" id="A0A8J5GSM9"/>
<keyword evidence="3" id="KW-1185">Reference proteome</keyword>
<evidence type="ECO:0000256" key="1">
    <source>
        <dbReference type="SAM" id="MobiDB-lite"/>
    </source>
</evidence>
<feature type="compositionally biased region" description="Polar residues" evidence="1">
    <location>
        <begin position="34"/>
        <end position="43"/>
    </location>
</feature>
<organism evidence="2 3">
    <name type="scientific">Zingiber officinale</name>
    <name type="common">Ginger</name>
    <name type="synonym">Amomum zingiber</name>
    <dbReference type="NCBI Taxonomy" id="94328"/>
    <lineage>
        <taxon>Eukaryota</taxon>
        <taxon>Viridiplantae</taxon>
        <taxon>Streptophyta</taxon>
        <taxon>Embryophyta</taxon>
        <taxon>Tracheophyta</taxon>
        <taxon>Spermatophyta</taxon>
        <taxon>Magnoliopsida</taxon>
        <taxon>Liliopsida</taxon>
        <taxon>Zingiberales</taxon>
        <taxon>Zingiberaceae</taxon>
        <taxon>Zingiber</taxon>
    </lineage>
</organism>
<gene>
    <name evidence="2" type="ORF">ZIOFF_037738</name>
</gene>
<dbReference type="EMBL" id="JACMSC010000010">
    <property type="protein sequence ID" value="KAG6505382.1"/>
    <property type="molecule type" value="Genomic_DNA"/>
</dbReference>
<sequence>MYLSTFLSKINKFDPSVFLQLPLQLHRQLARRSSNAMHRQSLGSPGPKLLVSGMDDQRKSLGGHPHEPSMEAVEDKAIRTSSRAERSIHLIPICTILCILVLYLLSHDPQSSLIQDSDLKAINGWGLRSDPAVVAEKGVARSATQQGRRRRLKAARKMGVARDDWAEPELLVLEN</sequence>
<proteinExistence type="predicted"/>
<name>A0A8J5GSM9_ZINOF</name>
<dbReference type="Proteomes" id="UP000734854">
    <property type="component" value="Unassembled WGS sequence"/>
</dbReference>
<protein>
    <submittedName>
        <fullName evidence="2">Uncharacterized protein</fullName>
    </submittedName>
</protein>